<dbReference type="Gene3D" id="3.40.50.2300">
    <property type="match status" value="1"/>
</dbReference>
<dbReference type="EMBL" id="JASHIF010000026">
    <property type="protein sequence ID" value="MDI9862134.1"/>
    <property type="molecule type" value="Genomic_DNA"/>
</dbReference>
<dbReference type="InterPro" id="IPR001789">
    <property type="entry name" value="Sig_transdc_resp-reg_receiver"/>
</dbReference>
<dbReference type="SUPFAM" id="SSF52172">
    <property type="entry name" value="CheY-like"/>
    <property type="match status" value="1"/>
</dbReference>
<reference evidence="5 6" key="1">
    <citation type="submission" date="2023-05" db="EMBL/GenBank/DDBJ databases">
        <title>Novel species of genus Flectobacillus isolated from stream in China.</title>
        <authorList>
            <person name="Lu H."/>
        </authorList>
    </citation>
    <scope>NUCLEOTIDE SEQUENCE [LARGE SCALE GENOMIC DNA]</scope>
    <source>
        <strain evidence="5 6">KCTC 42575</strain>
    </source>
</reference>
<comment type="caution">
    <text evidence="5">The sequence shown here is derived from an EMBL/GenBank/DDBJ whole genome shotgun (WGS) entry which is preliminary data.</text>
</comment>
<feature type="modified residue" description="4-aspartylphosphate" evidence="3">
    <location>
        <position position="68"/>
    </location>
</feature>
<name>A0ABT6YFC5_9BACT</name>
<feature type="domain" description="Response regulatory" evidence="4">
    <location>
        <begin position="19"/>
        <end position="128"/>
    </location>
</feature>
<dbReference type="PROSITE" id="PS50110">
    <property type="entry name" value="RESPONSE_REGULATORY"/>
    <property type="match status" value="1"/>
</dbReference>
<organism evidence="5 6">
    <name type="scientific">Flectobacillus roseus</name>
    <dbReference type="NCBI Taxonomy" id="502259"/>
    <lineage>
        <taxon>Bacteria</taxon>
        <taxon>Pseudomonadati</taxon>
        <taxon>Bacteroidota</taxon>
        <taxon>Cytophagia</taxon>
        <taxon>Cytophagales</taxon>
        <taxon>Flectobacillaceae</taxon>
        <taxon>Flectobacillus</taxon>
    </lineage>
</organism>
<dbReference type="SMART" id="SM00448">
    <property type="entry name" value="REC"/>
    <property type="match status" value="1"/>
</dbReference>
<dbReference type="RefSeq" id="WP_095163450.1">
    <property type="nucleotide sequence ID" value="NZ_JASHIF010000026.1"/>
</dbReference>
<gene>
    <name evidence="5" type="ORF">QM524_23115</name>
</gene>
<evidence type="ECO:0000256" key="3">
    <source>
        <dbReference type="PROSITE-ProRule" id="PRU00169"/>
    </source>
</evidence>
<evidence type="ECO:0000259" key="4">
    <source>
        <dbReference type="PROSITE" id="PS50110"/>
    </source>
</evidence>
<dbReference type="InterPro" id="IPR050595">
    <property type="entry name" value="Bact_response_regulator"/>
</dbReference>
<keyword evidence="6" id="KW-1185">Reference proteome</keyword>
<evidence type="ECO:0000256" key="1">
    <source>
        <dbReference type="ARBA" id="ARBA00022553"/>
    </source>
</evidence>
<protein>
    <submittedName>
        <fullName evidence="5">Response regulator</fullName>
    </submittedName>
</protein>
<accession>A0ABT6YFC5</accession>
<evidence type="ECO:0000313" key="6">
    <source>
        <dbReference type="Proteomes" id="UP001236507"/>
    </source>
</evidence>
<dbReference type="Pfam" id="PF00072">
    <property type="entry name" value="Response_reg"/>
    <property type="match status" value="1"/>
</dbReference>
<keyword evidence="1 3" id="KW-0597">Phosphoprotein</keyword>
<evidence type="ECO:0000313" key="5">
    <source>
        <dbReference type="EMBL" id="MDI9862134.1"/>
    </source>
</evidence>
<dbReference type="PANTHER" id="PTHR44591:SF14">
    <property type="entry name" value="PROTEIN PILG"/>
    <property type="match status" value="1"/>
</dbReference>
<sequence length="128" mass="14211">MLTTTDVLQSENSGNLKPYALIVDDEVDTCLLIKLFLHKKGIEAFQAHSLSEGISKIIDLSPKWLFLDNNLPDGHGIDKIHDIKKISPETQIVMITALGKIKDMAFSLGVDKFIEKPLSFASIEFAIN</sequence>
<dbReference type="Proteomes" id="UP001236507">
    <property type="component" value="Unassembled WGS sequence"/>
</dbReference>
<evidence type="ECO:0000256" key="2">
    <source>
        <dbReference type="ARBA" id="ARBA00023012"/>
    </source>
</evidence>
<dbReference type="InterPro" id="IPR011006">
    <property type="entry name" value="CheY-like_superfamily"/>
</dbReference>
<dbReference type="PANTHER" id="PTHR44591">
    <property type="entry name" value="STRESS RESPONSE REGULATOR PROTEIN 1"/>
    <property type="match status" value="1"/>
</dbReference>
<keyword evidence="2" id="KW-0902">Two-component regulatory system</keyword>
<proteinExistence type="predicted"/>